<dbReference type="Gene3D" id="3.40.50.1970">
    <property type="match status" value="1"/>
</dbReference>
<keyword evidence="3" id="KW-0520">NAD</keyword>
<keyword evidence="7" id="KW-1185">Reference proteome</keyword>
<dbReference type="AlphaFoldDB" id="A0AAX4FTN6"/>
<accession>A0AAX4FTN6</accession>
<evidence type="ECO:0000256" key="3">
    <source>
        <dbReference type="ARBA" id="ARBA00023027"/>
    </source>
</evidence>
<dbReference type="Pfam" id="PF00465">
    <property type="entry name" value="Fe-ADH"/>
    <property type="match status" value="1"/>
</dbReference>
<dbReference type="PANTHER" id="PTHR11496">
    <property type="entry name" value="ALCOHOL DEHYDROGENASE"/>
    <property type="match status" value="1"/>
</dbReference>
<evidence type="ECO:0000313" key="6">
    <source>
        <dbReference type="EMBL" id="WOX57292.1"/>
    </source>
</evidence>
<dbReference type="CDD" id="cd17814">
    <property type="entry name" value="Fe-ADH-like"/>
    <property type="match status" value="1"/>
</dbReference>
<dbReference type="PROSITE" id="PS00913">
    <property type="entry name" value="ADH_IRON_1"/>
    <property type="match status" value="1"/>
</dbReference>
<evidence type="ECO:0000259" key="5">
    <source>
        <dbReference type="Pfam" id="PF25137"/>
    </source>
</evidence>
<dbReference type="InterPro" id="IPR056798">
    <property type="entry name" value="ADH_Fe_C"/>
</dbReference>
<dbReference type="InterPro" id="IPR001670">
    <property type="entry name" value="ADH_Fe/GldA"/>
</dbReference>
<dbReference type="NCBIfam" id="NF041833">
    <property type="entry name" value="Fe_ADH_ErcA"/>
    <property type="match status" value="1"/>
</dbReference>
<dbReference type="GO" id="GO:0004022">
    <property type="term" value="F:alcohol dehydrogenase (NAD+) activity"/>
    <property type="evidence" value="ECO:0007669"/>
    <property type="project" value="TreeGrafter"/>
</dbReference>
<proteinExistence type="inferred from homology"/>
<protein>
    <submittedName>
        <fullName evidence="6">Alcohol dehydrogenase-like regulatory protein ErcA</fullName>
    </submittedName>
</protein>
<dbReference type="Gene3D" id="1.20.1090.10">
    <property type="entry name" value="Dehydroquinate synthase-like - alpha domain"/>
    <property type="match status" value="1"/>
</dbReference>
<dbReference type="Pfam" id="PF25137">
    <property type="entry name" value="ADH_Fe_C"/>
    <property type="match status" value="1"/>
</dbReference>
<name>A0AAX4FTN6_9EURY</name>
<dbReference type="FunFam" id="1.20.1090.10:FF:000001">
    <property type="entry name" value="Aldehyde-alcohol dehydrogenase"/>
    <property type="match status" value="1"/>
</dbReference>
<evidence type="ECO:0000256" key="2">
    <source>
        <dbReference type="ARBA" id="ARBA00023002"/>
    </source>
</evidence>
<feature type="domain" description="Fe-containing alcohol dehydrogenase-like C-terminal" evidence="5">
    <location>
        <begin position="193"/>
        <end position="381"/>
    </location>
</feature>
<dbReference type="KEGG" id="mrc:R6Y96_08280"/>
<dbReference type="GO" id="GO:0046872">
    <property type="term" value="F:metal ion binding"/>
    <property type="evidence" value="ECO:0007669"/>
    <property type="project" value="InterPro"/>
</dbReference>
<dbReference type="GeneID" id="85733147"/>
<gene>
    <name evidence="6" type="primary">ercA</name>
    <name evidence="6" type="ORF">R6Y96_08280</name>
</gene>
<dbReference type="Proteomes" id="UP001305652">
    <property type="component" value="Chromosome"/>
</dbReference>
<dbReference type="FunFam" id="3.40.50.1970:FF:000003">
    <property type="entry name" value="Alcohol dehydrogenase, iron-containing"/>
    <property type="match status" value="1"/>
</dbReference>
<dbReference type="InterPro" id="IPR039697">
    <property type="entry name" value="Alcohol_dehydrogenase_Fe"/>
</dbReference>
<keyword evidence="2" id="KW-0560">Oxidoreductase</keyword>
<dbReference type="PANTHER" id="PTHR11496:SF102">
    <property type="entry name" value="ALCOHOL DEHYDROGENASE 4"/>
    <property type="match status" value="1"/>
</dbReference>
<dbReference type="PROSITE" id="PS00060">
    <property type="entry name" value="ADH_IRON_2"/>
    <property type="match status" value="1"/>
</dbReference>
<dbReference type="RefSeq" id="WP_318620824.1">
    <property type="nucleotide sequence ID" value="NZ_CP137642.1"/>
</dbReference>
<comment type="similarity">
    <text evidence="1">Belongs to the iron-containing alcohol dehydrogenase family.</text>
</comment>
<evidence type="ECO:0000256" key="1">
    <source>
        <dbReference type="ARBA" id="ARBA00007358"/>
    </source>
</evidence>
<reference evidence="6 7" key="1">
    <citation type="submission" date="2023-10" db="EMBL/GenBank/DDBJ databases">
        <title>The complete genome sequence of Methanoculleus receptaculi DSM 18860.</title>
        <authorList>
            <person name="Lai S.-J."/>
            <person name="You Y.-T."/>
            <person name="Chen S.-C."/>
        </authorList>
    </citation>
    <scope>NUCLEOTIDE SEQUENCE [LARGE SCALE GENOMIC DNA]</scope>
    <source>
        <strain evidence="6 7">DSM 18860</strain>
    </source>
</reference>
<organism evidence="6 7">
    <name type="scientific">Methanoculleus receptaculi</name>
    <dbReference type="NCBI Taxonomy" id="394967"/>
    <lineage>
        <taxon>Archaea</taxon>
        <taxon>Methanobacteriati</taxon>
        <taxon>Methanobacteriota</taxon>
        <taxon>Stenosarchaea group</taxon>
        <taxon>Methanomicrobia</taxon>
        <taxon>Methanomicrobiales</taxon>
        <taxon>Methanomicrobiaceae</taxon>
        <taxon>Methanoculleus</taxon>
    </lineage>
</organism>
<evidence type="ECO:0000259" key="4">
    <source>
        <dbReference type="Pfam" id="PF00465"/>
    </source>
</evidence>
<evidence type="ECO:0000313" key="7">
    <source>
        <dbReference type="Proteomes" id="UP001305652"/>
    </source>
</evidence>
<sequence length="382" mass="40454">MNQRNRLELRKFVAPEFVCGQGALRLAGRYAHNLGMRRVLLVTDAGVRAAGWADAVGESLARAEVSFTIFDSVTPNPRSSEVMAGAEVYRSEDCNGIVAVGGGSPMDCAKGIGVVSVSGRDILAFEGVDRVSELPPPLVCVPTTAGSSADLSPFAIIRDEMGRRKVAIISKALVPDISLLDPEPLTTMPRELTVDTGIDALSHAIEAYVSNASSPITDLHALEAIRLTSTALPAVIRSPDDLNLRFSTLLASLHAGLAFSNASLGAAHAMSHALGGVYDLAHGRCNALLLEDVIEANYEAASTRYDRIGAIIGREQDEWMAPAEVVASFIRSLGVAGTLSSLGVTGDMIPALAERAYVDPCLATNPSDLSREEIEEIYERAL</sequence>
<dbReference type="SUPFAM" id="SSF56796">
    <property type="entry name" value="Dehydroquinate synthase-like"/>
    <property type="match status" value="1"/>
</dbReference>
<dbReference type="InterPro" id="IPR018211">
    <property type="entry name" value="ADH_Fe_CS"/>
</dbReference>
<dbReference type="EMBL" id="CP137642">
    <property type="protein sequence ID" value="WOX57292.1"/>
    <property type="molecule type" value="Genomic_DNA"/>
</dbReference>
<feature type="domain" description="Alcohol dehydrogenase iron-type/glycerol dehydrogenase GldA" evidence="4">
    <location>
        <begin position="16"/>
        <end position="182"/>
    </location>
</feature>